<sequence>MLDLLSSHPGTPTPGTPAPGLRAEPGATGEEAEMQGHGGDPYPDVTAAGGLVAALRAEAARRGRDVGLPPWATDALAVETTRGYLSVDPAPGERLFRLRVHIPDFGWDIGATDDLGTLVETIATWREGVPYDELGARFGFLDLAGFTGALAAGEPTAAQWAGLLSSAYHRGQRDLLRRLHADGVLRNAFPTMTHRAVRLRVDPMDGASRQVLVHEPDEGRYEFVRVGAPGATWTEVSGDALTAHLRAALYE</sequence>
<evidence type="ECO:0000313" key="3">
    <source>
        <dbReference type="Proteomes" id="UP000642014"/>
    </source>
</evidence>
<dbReference type="AlphaFoldDB" id="A0AAV4KN75"/>
<feature type="region of interest" description="Disordered" evidence="1">
    <location>
        <begin position="1"/>
        <end position="45"/>
    </location>
</feature>
<evidence type="ECO:0000313" key="2">
    <source>
        <dbReference type="EMBL" id="GGR41586.1"/>
    </source>
</evidence>
<name>A0AAV4KN75_9ACTN</name>
<protein>
    <recommendedName>
        <fullName evidence="4">ESX secretion-associated protein EspG</fullName>
    </recommendedName>
</protein>
<gene>
    <name evidence="2" type="ORF">GCM10010497_51090</name>
</gene>
<dbReference type="EMBL" id="BMSJ01000010">
    <property type="protein sequence ID" value="GGR41586.1"/>
    <property type="molecule type" value="Genomic_DNA"/>
</dbReference>
<proteinExistence type="predicted"/>
<dbReference type="RefSeq" id="WP_381423961.1">
    <property type="nucleotide sequence ID" value="NZ_JBHUZX010000170.1"/>
</dbReference>
<reference evidence="2 3" key="1">
    <citation type="journal article" date="2014" name="Int. J. Syst. Evol. Microbiol.">
        <title>Complete genome sequence of Corynebacterium casei LMG S-19264T (=DSM 44701T), isolated from a smear-ripened cheese.</title>
        <authorList>
            <consortium name="US DOE Joint Genome Institute (JGI-PGF)"/>
            <person name="Walter F."/>
            <person name="Albersmeier A."/>
            <person name="Kalinowski J."/>
            <person name="Ruckert C."/>
        </authorList>
    </citation>
    <scope>NUCLEOTIDE SEQUENCE [LARGE SCALE GENOMIC DNA]</scope>
    <source>
        <strain evidence="2 3">JCM 4205</strain>
    </source>
</reference>
<evidence type="ECO:0008006" key="4">
    <source>
        <dbReference type="Google" id="ProtNLM"/>
    </source>
</evidence>
<comment type="caution">
    <text evidence="2">The sequence shown here is derived from an EMBL/GenBank/DDBJ whole genome shotgun (WGS) entry which is preliminary data.</text>
</comment>
<accession>A0AAV4KN75</accession>
<organism evidence="2 3">
    <name type="scientific">Streptomyces cinereoruber</name>
    <dbReference type="NCBI Taxonomy" id="67260"/>
    <lineage>
        <taxon>Bacteria</taxon>
        <taxon>Bacillati</taxon>
        <taxon>Actinomycetota</taxon>
        <taxon>Actinomycetes</taxon>
        <taxon>Kitasatosporales</taxon>
        <taxon>Streptomycetaceae</taxon>
        <taxon>Streptomyces</taxon>
    </lineage>
</organism>
<dbReference type="Proteomes" id="UP000642014">
    <property type="component" value="Unassembled WGS sequence"/>
</dbReference>
<evidence type="ECO:0000256" key="1">
    <source>
        <dbReference type="SAM" id="MobiDB-lite"/>
    </source>
</evidence>